<dbReference type="GO" id="GO:0016787">
    <property type="term" value="F:hydrolase activity"/>
    <property type="evidence" value="ECO:0007669"/>
    <property type="project" value="UniProtKB-UniRule"/>
</dbReference>
<evidence type="ECO:0000259" key="13">
    <source>
        <dbReference type="PROSITE" id="PS51198"/>
    </source>
</evidence>
<evidence type="ECO:0000256" key="6">
    <source>
        <dbReference type="ARBA" id="ARBA00023125"/>
    </source>
</evidence>
<proteinExistence type="inferred from homology"/>
<dbReference type="GO" id="GO:0043138">
    <property type="term" value="F:3'-5' DNA helicase activity"/>
    <property type="evidence" value="ECO:0007669"/>
    <property type="project" value="UniProtKB-EC"/>
</dbReference>
<dbReference type="Gene3D" id="1.10.10.160">
    <property type="match status" value="1"/>
</dbReference>
<evidence type="ECO:0000313" key="15">
    <source>
        <dbReference type="EMBL" id="HIZ74354.1"/>
    </source>
</evidence>
<dbReference type="PROSITE" id="PS51198">
    <property type="entry name" value="UVRD_HELICASE_ATP_BIND"/>
    <property type="match status" value="1"/>
</dbReference>
<dbReference type="PANTHER" id="PTHR11070">
    <property type="entry name" value="UVRD / RECB / PCRA DNA HELICASE FAMILY MEMBER"/>
    <property type="match status" value="1"/>
</dbReference>
<keyword evidence="7" id="KW-0413">Isomerase</keyword>
<evidence type="ECO:0000256" key="9">
    <source>
        <dbReference type="ARBA" id="ARBA00034808"/>
    </source>
</evidence>
<keyword evidence="5 11" id="KW-0067">ATP-binding</keyword>
<comment type="catalytic activity">
    <reaction evidence="10">
        <text>ATP + H2O = ADP + phosphate + H(+)</text>
        <dbReference type="Rhea" id="RHEA:13065"/>
        <dbReference type="ChEBI" id="CHEBI:15377"/>
        <dbReference type="ChEBI" id="CHEBI:15378"/>
        <dbReference type="ChEBI" id="CHEBI:30616"/>
        <dbReference type="ChEBI" id="CHEBI:43474"/>
        <dbReference type="ChEBI" id="CHEBI:456216"/>
        <dbReference type="EC" id="5.6.2.4"/>
    </reaction>
</comment>
<dbReference type="InterPro" id="IPR013986">
    <property type="entry name" value="DExx_box_DNA_helicase_dom_sf"/>
</dbReference>
<dbReference type="EC" id="5.6.2.4" evidence="9"/>
<evidence type="ECO:0000256" key="3">
    <source>
        <dbReference type="ARBA" id="ARBA00022801"/>
    </source>
</evidence>
<keyword evidence="3 11" id="KW-0378">Hydrolase</keyword>
<comment type="catalytic activity">
    <reaction evidence="8">
        <text>Couples ATP hydrolysis with the unwinding of duplex DNA by translocating in the 3'-5' direction.</text>
        <dbReference type="EC" id="5.6.2.4"/>
    </reaction>
</comment>
<dbReference type="CDD" id="cd17932">
    <property type="entry name" value="DEXQc_UvrD"/>
    <property type="match status" value="1"/>
</dbReference>
<protein>
    <recommendedName>
        <fullName evidence="9">DNA 3'-5' helicase</fullName>
        <ecNumber evidence="9">5.6.2.4</ecNumber>
    </recommendedName>
</protein>
<evidence type="ECO:0000313" key="16">
    <source>
        <dbReference type="Proteomes" id="UP000824116"/>
    </source>
</evidence>
<dbReference type="Gene3D" id="3.40.50.300">
    <property type="entry name" value="P-loop containing nucleotide triphosphate hydrolases"/>
    <property type="match status" value="2"/>
</dbReference>
<gene>
    <name evidence="15" type="ORF">H9723_03810</name>
</gene>
<dbReference type="PANTHER" id="PTHR11070:SF2">
    <property type="entry name" value="ATP-DEPENDENT DNA HELICASE SRS2"/>
    <property type="match status" value="1"/>
</dbReference>
<keyword evidence="12" id="KW-0175">Coiled coil</keyword>
<comment type="similarity">
    <text evidence="1">Belongs to the helicase family. UvrD subfamily.</text>
</comment>
<evidence type="ECO:0000256" key="8">
    <source>
        <dbReference type="ARBA" id="ARBA00034617"/>
    </source>
</evidence>
<keyword evidence="4 11" id="KW-0347">Helicase</keyword>
<name>A0A9D2G787_9FIRM</name>
<dbReference type="SUPFAM" id="SSF52540">
    <property type="entry name" value="P-loop containing nucleoside triphosphate hydrolases"/>
    <property type="match status" value="1"/>
</dbReference>
<evidence type="ECO:0000256" key="12">
    <source>
        <dbReference type="SAM" id="Coils"/>
    </source>
</evidence>
<evidence type="ECO:0000256" key="11">
    <source>
        <dbReference type="PROSITE-ProRule" id="PRU00560"/>
    </source>
</evidence>
<sequence length="609" mass="71534">MGLNQAQKKAAAHGRGPCLVLAGPGSGKTLTIVSRIKYLIEKYKVRPEEILVVTFTRYAAGEMKSRLCAAMDQREIPVTVGTFHGIYYGILRWTYRMGPQNILSEEEKYQILRGVISRQKVEVFDEEDFLQDIAAEIGRIKNNRLDIESFVSEKCSADAFRAVYREYEAQRKKLKKIDFDDMLVLCYELFVSRPEVLSRWQKKFRYILIDEFQDINRIQYDVIRMLAEPENNIFAVGDDDQAIYGFRGADSSLMFQFGQDYPDAARILLGTNYRSTENIVKNSLKVISHNEKRFEKELRASKGRGECLHVQEVKDPSEEAEYILEEAEKRIREGVKAEDIAVLFRIHTDARPLVEALLERRIPFQMKEHLPNIYNHFIARDLQAYFRLALGERRRQDFLQIMNRPTRYIGRDSLPGPTVSFEDIRKFYSEREWMMDRIDQFEWDVKMLARMAPYAAIQYIRKRIGYDDFLKDYAITHKVNRADLTEILSEIEEAARPFRSVEDWFEHIQEYTEALRQKEKQKNLQQEGIRLMTIHAAKGLEFDTVFVIEANEGRLPYKKAEGMKETEEERRLFYVAMTRAKEMLKICYVRTKSGKEVSPSRFVEELLEE</sequence>
<dbReference type="GO" id="GO:0003677">
    <property type="term" value="F:DNA binding"/>
    <property type="evidence" value="ECO:0007669"/>
    <property type="project" value="UniProtKB-KW"/>
</dbReference>
<dbReference type="InterPro" id="IPR014016">
    <property type="entry name" value="UvrD-like_ATP-bd"/>
</dbReference>
<evidence type="ECO:0000259" key="14">
    <source>
        <dbReference type="PROSITE" id="PS51217"/>
    </source>
</evidence>
<dbReference type="PROSITE" id="PS51217">
    <property type="entry name" value="UVRD_HELICASE_CTER"/>
    <property type="match status" value="1"/>
</dbReference>
<dbReference type="InterPro" id="IPR014017">
    <property type="entry name" value="DNA_helicase_UvrD-like_C"/>
</dbReference>
<reference evidence="15" key="1">
    <citation type="journal article" date="2021" name="PeerJ">
        <title>Extensive microbial diversity within the chicken gut microbiome revealed by metagenomics and culture.</title>
        <authorList>
            <person name="Gilroy R."/>
            <person name="Ravi A."/>
            <person name="Getino M."/>
            <person name="Pursley I."/>
            <person name="Horton D.L."/>
            <person name="Alikhan N.F."/>
            <person name="Baker D."/>
            <person name="Gharbi K."/>
            <person name="Hall N."/>
            <person name="Watson M."/>
            <person name="Adriaenssens E.M."/>
            <person name="Foster-Nyarko E."/>
            <person name="Jarju S."/>
            <person name="Secka A."/>
            <person name="Antonio M."/>
            <person name="Oren A."/>
            <person name="Chaudhuri R.R."/>
            <person name="La Ragione R."/>
            <person name="Hildebrand F."/>
            <person name="Pallen M.J."/>
        </authorList>
    </citation>
    <scope>NUCLEOTIDE SEQUENCE</scope>
    <source>
        <strain evidence="15">CHK196-3914</strain>
    </source>
</reference>
<evidence type="ECO:0000256" key="2">
    <source>
        <dbReference type="ARBA" id="ARBA00022741"/>
    </source>
</evidence>
<dbReference type="Pfam" id="PF00580">
    <property type="entry name" value="UvrD-helicase"/>
    <property type="match status" value="1"/>
</dbReference>
<dbReference type="GO" id="GO:0000725">
    <property type="term" value="P:recombinational repair"/>
    <property type="evidence" value="ECO:0007669"/>
    <property type="project" value="TreeGrafter"/>
</dbReference>
<feature type="binding site" evidence="11">
    <location>
        <begin position="22"/>
        <end position="29"/>
    </location>
    <ligand>
        <name>ATP</name>
        <dbReference type="ChEBI" id="CHEBI:30616"/>
    </ligand>
</feature>
<feature type="domain" description="UvrD-like helicase ATP-binding" evidence="13">
    <location>
        <begin position="1"/>
        <end position="276"/>
    </location>
</feature>
<dbReference type="Proteomes" id="UP000824116">
    <property type="component" value="Unassembled WGS sequence"/>
</dbReference>
<evidence type="ECO:0000256" key="7">
    <source>
        <dbReference type="ARBA" id="ARBA00023235"/>
    </source>
</evidence>
<dbReference type="Pfam" id="PF13361">
    <property type="entry name" value="UvrD_C"/>
    <property type="match status" value="2"/>
</dbReference>
<keyword evidence="6" id="KW-0238">DNA-binding</keyword>
<feature type="coiled-coil region" evidence="12">
    <location>
        <begin position="501"/>
        <end position="528"/>
    </location>
</feature>
<evidence type="ECO:0000256" key="4">
    <source>
        <dbReference type="ARBA" id="ARBA00022806"/>
    </source>
</evidence>
<dbReference type="InterPro" id="IPR027417">
    <property type="entry name" value="P-loop_NTPase"/>
</dbReference>
<evidence type="ECO:0000256" key="5">
    <source>
        <dbReference type="ARBA" id="ARBA00022840"/>
    </source>
</evidence>
<dbReference type="Gene3D" id="1.10.486.10">
    <property type="entry name" value="PCRA, domain 4"/>
    <property type="match status" value="1"/>
</dbReference>
<accession>A0A9D2G787</accession>
<dbReference type="GO" id="GO:0005524">
    <property type="term" value="F:ATP binding"/>
    <property type="evidence" value="ECO:0007669"/>
    <property type="project" value="UniProtKB-UniRule"/>
</dbReference>
<organism evidence="15 16">
    <name type="scientific">Candidatus Mediterraneibacter stercoravium</name>
    <dbReference type="NCBI Taxonomy" id="2838685"/>
    <lineage>
        <taxon>Bacteria</taxon>
        <taxon>Bacillati</taxon>
        <taxon>Bacillota</taxon>
        <taxon>Clostridia</taxon>
        <taxon>Lachnospirales</taxon>
        <taxon>Lachnospiraceae</taxon>
        <taxon>Mediterraneibacter</taxon>
    </lineage>
</organism>
<keyword evidence="2 11" id="KW-0547">Nucleotide-binding</keyword>
<reference evidence="15" key="2">
    <citation type="submission" date="2021-04" db="EMBL/GenBank/DDBJ databases">
        <authorList>
            <person name="Gilroy R."/>
        </authorList>
    </citation>
    <scope>NUCLEOTIDE SEQUENCE</scope>
    <source>
        <strain evidence="15">CHK196-3914</strain>
    </source>
</reference>
<comment type="caution">
    <text evidence="15">The sequence shown here is derived from an EMBL/GenBank/DDBJ whole genome shotgun (WGS) entry which is preliminary data.</text>
</comment>
<dbReference type="AlphaFoldDB" id="A0A9D2G787"/>
<evidence type="ECO:0000256" key="1">
    <source>
        <dbReference type="ARBA" id="ARBA00009922"/>
    </source>
</evidence>
<evidence type="ECO:0000256" key="10">
    <source>
        <dbReference type="ARBA" id="ARBA00048988"/>
    </source>
</evidence>
<feature type="domain" description="UvrD-like helicase C-terminal" evidence="14">
    <location>
        <begin position="277"/>
        <end position="539"/>
    </location>
</feature>
<dbReference type="InterPro" id="IPR000212">
    <property type="entry name" value="DNA_helicase_UvrD/REP"/>
</dbReference>
<dbReference type="EMBL" id="DXAY01000092">
    <property type="protein sequence ID" value="HIZ74354.1"/>
    <property type="molecule type" value="Genomic_DNA"/>
</dbReference>